<name>A0ABU7VPY0_9BACL</name>
<keyword evidence="3" id="KW-0472">Membrane</keyword>
<dbReference type="Gene3D" id="3.40.190.10">
    <property type="entry name" value="Periplasmic binding protein-like II"/>
    <property type="match status" value="2"/>
</dbReference>
<keyword evidence="9" id="KW-1185">Reference proteome</keyword>
<keyword evidence="5" id="KW-0449">Lipoprotein</keyword>
<feature type="compositionally biased region" description="Gly residues" evidence="6">
    <location>
        <begin position="28"/>
        <end position="46"/>
    </location>
</feature>
<dbReference type="PROSITE" id="PS51257">
    <property type="entry name" value="PROKAR_LIPOPROTEIN"/>
    <property type="match status" value="1"/>
</dbReference>
<keyword evidence="4" id="KW-0564">Palmitate</keyword>
<evidence type="ECO:0000313" key="9">
    <source>
        <dbReference type="Proteomes" id="UP001306950"/>
    </source>
</evidence>
<evidence type="ECO:0000256" key="2">
    <source>
        <dbReference type="ARBA" id="ARBA00022729"/>
    </source>
</evidence>
<feature type="region of interest" description="Disordered" evidence="6">
    <location>
        <begin position="28"/>
        <end position="48"/>
    </location>
</feature>
<proteinExistence type="predicted"/>
<sequence>MKLKMKQLTVLLLTSILLLSACGSNSNGGGAQGAGGNTQSGAGGGNAAVEEPVNITWMNMLHTPTTPTGDVQKLIEEKTNAKIKFSWVPDASKEERINTAMASNSLADIVSLTILDNASVRNALKSGMFWEVESYLDEFPNLAAISDEKRQAASIAGKLYGVPFLKDVARNGVVIRKDWLDKLGLEVPKTTDELMAVAKAFTEQDPDGNGVQDTYGFVDRNDLIYGAFKTLGSYFGTPNYWAVSDDGKFTPEFETEGYVKAMDYMKELYTNGYINKDFAVTAKTDQQAAFSQGKAGIYVGALFDGKNLLNDAKGIQDDMEILLVNNITSTGNESDRAIWAGNGGIGGLLAFPKSEVKDEAELKRILKFVNDLMDEEIYTLMTYGIEGVHYSVDADMAVTILDQNKWEQEVQPFSSSRPKEPGYKIHDADPLKVEASALILDNEQYAVFNPAASLESETFTSMGSELQKIITDATYKYILGALDLNGFKAEVEKWKNSGGSKIISEYEAAYKEANS</sequence>
<gene>
    <name evidence="8" type="ORF">V3851_03825</name>
</gene>
<dbReference type="InterPro" id="IPR006059">
    <property type="entry name" value="SBP"/>
</dbReference>
<accession>A0ABU7VPY0</accession>
<keyword evidence="1" id="KW-1003">Cell membrane</keyword>
<dbReference type="RefSeq" id="WP_331845143.1">
    <property type="nucleotide sequence ID" value="NZ_JAZHPZ010000001.1"/>
</dbReference>
<dbReference type="PANTHER" id="PTHR43649">
    <property type="entry name" value="ARABINOSE-BINDING PROTEIN-RELATED"/>
    <property type="match status" value="1"/>
</dbReference>
<dbReference type="PANTHER" id="PTHR43649:SF33">
    <property type="entry name" value="POLYGALACTURONAN_RHAMNOGALACTURONAN-BINDING PROTEIN YTCQ"/>
    <property type="match status" value="1"/>
</dbReference>
<comment type="caution">
    <text evidence="8">The sequence shown here is derived from an EMBL/GenBank/DDBJ whole genome shotgun (WGS) entry which is preliminary data.</text>
</comment>
<protein>
    <submittedName>
        <fullName evidence="8">Extracellular solute-binding protein</fullName>
    </submittedName>
</protein>
<evidence type="ECO:0000256" key="3">
    <source>
        <dbReference type="ARBA" id="ARBA00023136"/>
    </source>
</evidence>
<dbReference type="CDD" id="cd13580">
    <property type="entry name" value="PBP2_AlgQ_like_1"/>
    <property type="match status" value="1"/>
</dbReference>
<evidence type="ECO:0000256" key="5">
    <source>
        <dbReference type="ARBA" id="ARBA00023288"/>
    </source>
</evidence>
<dbReference type="EMBL" id="JAZHPZ010000001">
    <property type="protein sequence ID" value="MEF2964949.1"/>
    <property type="molecule type" value="Genomic_DNA"/>
</dbReference>
<evidence type="ECO:0000313" key="8">
    <source>
        <dbReference type="EMBL" id="MEF2964949.1"/>
    </source>
</evidence>
<keyword evidence="2 7" id="KW-0732">Signal</keyword>
<evidence type="ECO:0000256" key="1">
    <source>
        <dbReference type="ARBA" id="ARBA00022475"/>
    </source>
</evidence>
<dbReference type="InterPro" id="IPR050490">
    <property type="entry name" value="Bact_solute-bd_prot1"/>
</dbReference>
<evidence type="ECO:0000256" key="7">
    <source>
        <dbReference type="SAM" id="SignalP"/>
    </source>
</evidence>
<feature type="chain" id="PRO_5047377553" evidence="7">
    <location>
        <begin position="27"/>
        <end position="515"/>
    </location>
</feature>
<evidence type="ECO:0000256" key="4">
    <source>
        <dbReference type="ARBA" id="ARBA00023139"/>
    </source>
</evidence>
<feature type="signal peptide" evidence="7">
    <location>
        <begin position="1"/>
        <end position="26"/>
    </location>
</feature>
<dbReference type="SUPFAM" id="SSF53850">
    <property type="entry name" value="Periplasmic binding protein-like II"/>
    <property type="match status" value="1"/>
</dbReference>
<evidence type="ECO:0000256" key="6">
    <source>
        <dbReference type="SAM" id="MobiDB-lite"/>
    </source>
</evidence>
<reference evidence="8 9" key="1">
    <citation type="submission" date="2024-02" db="EMBL/GenBank/DDBJ databases">
        <title>A nitrogen-fixing paenibacillus bacterium.</title>
        <authorList>
            <person name="Zhang W.L."/>
            <person name="Chen S.F."/>
        </authorList>
    </citation>
    <scope>NUCLEOTIDE SEQUENCE [LARGE SCALE GENOMIC DNA]</scope>
    <source>
        <strain evidence="8 9">M1</strain>
    </source>
</reference>
<organism evidence="8 9">
    <name type="scientific">Paenibacillus haidiansis</name>
    <dbReference type="NCBI Taxonomy" id="1574488"/>
    <lineage>
        <taxon>Bacteria</taxon>
        <taxon>Bacillati</taxon>
        <taxon>Bacillota</taxon>
        <taxon>Bacilli</taxon>
        <taxon>Bacillales</taxon>
        <taxon>Paenibacillaceae</taxon>
        <taxon>Paenibacillus</taxon>
    </lineage>
</organism>
<dbReference type="Proteomes" id="UP001306950">
    <property type="component" value="Unassembled WGS sequence"/>
</dbReference>
<dbReference type="Pfam" id="PF01547">
    <property type="entry name" value="SBP_bac_1"/>
    <property type="match status" value="1"/>
</dbReference>